<reference evidence="2" key="2">
    <citation type="submission" date="2025-08" db="UniProtKB">
        <authorList>
            <consortium name="Ensembl"/>
        </authorList>
    </citation>
    <scope>IDENTIFICATION</scope>
</reference>
<feature type="region of interest" description="Disordered" evidence="1">
    <location>
        <begin position="34"/>
        <end position="60"/>
    </location>
</feature>
<dbReference type="Pfam" id="PF23670">
    <property type="entry name" value="PIGBOS1"/>
    <property type="match status" value="1"/>
</dbReference>
<evidence type="ECO:0000256" key="1">
    <source>
        <dbReference type="SAM" id="MobiDB-lite"/>
    </source>
</evidence>
<accession>A0A803TQM4</accession>
<dbReference type="CTD" id="101928527"/>
<name>A0A803TQM4_ANOCA</name>
<dbReference type="InParanoid" id="A0A803TQM4"/>
<dbReference type="InterPro" id="IPR057394">
    <property type="entry name" value="PIGBOS1"/>
</dbReference>
<organism evidence="2 3">
    <name type="scientific">Anolis carolinensis</name>
    <name type="common">Green anole</name>
    <name type="synonym">American chameleon</name>
    <dbReference type="NCBI Taxonomy" id="28377"/>
    <lineage>
        <taxon>Eukaryota</taxon>
        <taxon>Metazoa</taxon>
        <taxon>Chordata</taxon>
        <taxon>Craniata</taxon>
        <taxon>Vertebrata</taxon>
        <taxon>Euteleostomi</taxon>
        <taxon>Lepidosauria</taxon>
        <taxon>Squamata</taxon>
        <taxon>Bifurcata</taxon>
        <taxon>Unidentata</taxon>
        <taxon>Episquamata</taxon>
        <taxon>Toxicofera</taxon>
        <taxon>Iguania</taxon>
        <taxon>Dactyloidae</taxon>
        <taxon>Anolis</taxon>
    </lineage>
</organism>
<sequence length="60" mass="6648">MFRGRGFPQLLLAAILGVSSGVYVWKPVFQKEEAEREEAGPAQKGEERMEAGPAQKGEER</sequence>
<dbReference type="OrthoDB" id="9899861at2759"/>
<dbReference type="AlphaFoldDB" id="A0A803TQM4"/>
<proteinExistence type="predicted"/>
<dbReference type="Ensembl" id="ENSACAT00000051515.1">
    <property type="protein sequence ID" value="ENSACAP00000037514.1"/>
    <property type="gene ID" value="ENSACAG00000034582.1"/>
</dbReference>
<dbReference type="Proteomes" id="UP000001646">
    <property type="component" value="Unplaced"/>
</dbReference>
<keyword evidence="3" id="KW-1185">Reference proteome</keyword>
<evidence type="ECO:0000313" key="3">
    <source>
        <dbReference type="Proteomes" id="UP000001646"/>
    </source>
</evidence>
<reference evidence="2" key="1">
    <citation type="submission" date="2009-12" db="EMBL/GenBank/DDBJ databases">
        <title>The Genome Sequence of Anolis carolinensis (Green Anole Lizard).</title>
        <authorList>
            <consortium name="The Genome Sequencing Platform"/>
            <person name="Di Palma F."/>
            <person name="Alfoldi J."/>
            <person name="Heiman D."/>
            <person name="Young S."/>
            <person name="Grabherr M."/>
            <person name="Johnson J."/>
            <person name="Lander E.S."/>
            <person name="Lindblad-Toh K."/>
        </authorList>
    </citation>
    <scope>NUCLEOTIDE SEQUENCE [LARGE SCALE GENOMIC DNA]</scope>
    <source>
        <strain evidence="2">JBL SC #1</strain>
    </source>
</reference>
<evidence type="ECO:0000313" key="2">
    <source>
        <dbReference type="Ensembl" id="ENSACAP00000037514.1"/>
    </source>
</evidence>
<dbReference type="GeneID" id="107983789"/>
<gene>
    <name evidence="2" type="primary">pigbos1</name>
</gene>
<reference evidence="2" key="3">
    <citation type="submission" date="2025-09" db="UniProtKB">
        <authorList>
            <consortium name="Ensembl"/>
        </authorList>
    </citation>
    <scope>IDENTIFICATION</scope>
</reference>
<protein>
    <submittedName>
        <fullName evidence="2">Uncharacterized protein</fullName>
    </submittedName>
</protein>
<dbReference type="KEGG" id="acs:107983789"/>